<feature type="compositionally biased region" description="Basic and acidic residues" evidence="1">
    <location>
        <begin position="187"/>
        <end position="196"/>
    </location>
</feature>
<feature type="region of interest" description="Disordered" evidence="1">
    <location>
        <begin position="1"/>
        <end position="23"/>
    </location>
</feature>
<dbReference type="SUPFAM" id="SSF54695">
    <property type="entry name" value="POZ domain"/>
    <property type="match status" value="1"/>
</dbReference>
<feature type="compositionally biased region" description="Polar residues" evidence="1">
    <location>
        <begin position="78"/>
        <end position="87"/>
    </location>
</feature>
<feature type="compositionally biased region" description="Low complexity" evidence="1">
    <location>
        <begin position="144"/>
        <end position="154"/>
    </location>
</feature>
<feature type="compositionally biased region" description="Basic residues" evidence="1">
    <location>
        <begin position="212"/>
        <end position="221"/>
    </location>
</feature>
<reference evidence="3 4" key="1">
    <citation type="submission" date="2016-03" db="EMBL/GenBank/DDBJ databases">
        <title>Whole genome sequencing of Grifola frondosa 9006-11.</title>
        <authorList>
            <person name="Min B."/>
            <person name="Park H."/>
            <person name="Kim J.-G."/>
            <person name="Cho H."/>
            <person name="Oh Y.-L."/>
            <person name="Kong W.-S."/>
            <person name="Choi I.-G."/>
        </authorList>
    </citation>
    <scope>NUCLEOTIDE SEQUENCE [LARGE SCALE GENOMIC DNA]</scope>
    <source>
        <strain evidence="3 4">9006-11</strain>
    </source>
</reference>
<dbReference type="InterPro" id="IPR000210">
    <property type="entry name" value="BTB/POZ_dom"/>
</dbReference>
<feature type="compositionally biased region" description="Basic and acidic residues" evidence="1">
    <location>
        <begin position="1"/>
        <end position="16"/>
    </location>
</feature>
<feature type="domain" description="BTB" evidence="2">
    <location>
        <begin position="233"/>
        <end position="274"/>
    </location>
</feature>
<feature type="compositionally biased region" description="Polar residues" evidence="1">
    <location>
        <begin position="117"/>
        <end position="135"/>
    </location>
</feature>
<dbReference type="InterPro" id="IPR011333">
    <property type="entry name" value="SKP1/BTB/POZ_sf"/>
</dbReference>
<evidence type="ECO:0000313" key="4">
    <source>
        <dbReference type="Proteomes" id="UP000092993"/>
    </source>
</evidence>
<proteinExistence type="predicted"/>
<evidence type="ECO:0000259" key="2">
    <source>
        <dbReference type="PROSITE" id="PS50097"/>
    </source>
</evidence>
<sequence>MKDQKTSSSPRKESAEVSHVPEAQFGTQESAIVIEATVLLDRSTLSGSEQENVEWPVTPQDPAELSKSIPPSVKLISPPSTQQTTACKSDPDSMDIDIIHPATPQPSSPQPALLSTNTFSSPVASQTASGTIPSSPSMPRPKPVSKSQISSTSSAKKRSLESSQTPQASQIPQSQKPPSSISQARTQDIHDVDLLHSPKRARKDSPSQPKPTSKHKRRNSRRIRSAEFWHLDGSVIIQVQSTLFRLHRSRLAQQSTYFSSLFNGDIREDIIDIDEDDKEGNANHNGSIQAGEFDQREMVDRCPVYKVSSVSVLDFQRLLTALDSGVALAITPPPFPVLASLLRASRILGFSNVLAFSVHLLRAMWPADLERLSSTPTPHATETTVLARQCDVPEVLKRALYELLRTPGFGQDVSLYLEGEEGGSARLSPSDILRLVTARDALQREWITLTRDPPHPSALPCQLQKIPADALDPERVPAREQCAAAWSAGVKSWTADVLQGDIFKSGFTDVFEGLEKLIEMDWKGMGFCVGCVVARREAWREVKAELWKKLDGWLGLQSDDETCSA</sequence>
<dbReference type="OMA" id="RSENFWH"/>
<dbReference type="EMBL" id="LUGG01000060">
    <property type="protein sequence ID" value="OBZ65021.1"/>
    <property type="molecule type" value="Genomic_DNA"/>
</dbReference>
<dbReference type="CDD" id="cd18186">
    <property type="entry name" value="BTB_POZ_ZBTB_KLHL-like"/>
    <property type="match status" value="1"/>
</dbReference>
<dbReference type="AlphaFoldDB" id="A0A1C7LJT3"/>
<organism evidence="3 4">
    <name type="scientific">Grifola frondosa</name>
    <name type="common">Maitake</name>
    <name type="synonym">Polyporus frondosus</name>
    <dbReference type="NCBI Taxonomy" id="5627"/>
    <lineage>
        <taxon>Eukaryota</taxon>
        <taxon>Fungi</taxon>
        <taxon>Dikarya</taxon>
        <taxon>Basidiomycota</taxon>
        <taxon>Agaricomycotina</taxon>
        <taxon>Agaricomycetes</taxon>
        <taxon>Polyporales</taxon>
        <taxon>Grifolaceae</taxon>
        <taxon>Grifola</taxon>
    </lineage>
</organism>
<gene>
    <name evidence="3" type="ORF">A0H81_14972</name>
</gene>
<feature type="compositionally biased region" description="Low complexity" evidence="1">
    <location>
        <begin position="161"/>
        <end position="184"/>
    </location>
</feature>
<feature type="region of interest" description="Disordered" evidence="1">
    <location>
        <begin position="44"/>
        <end position="221"/>
    </location>
</feature>
<evidence type="ECO:0000256" key="1">
    <source>
        <dbReference type="SAM" id="MobiDB-lite"/>
    </source>
</evidence>
<comment type="caution">
    <text evidence="3">The sequence shown here is derived from an EMBL/GenBank/DDBJ whole genome shotgun (WGS) entry which is preliminary data.</text>
</comment>
<dbReference type="Gene3D" id="3.30.710.10">
    <property type="entry name" value="Potassium Channel Kv1.1, Chain A"/>
    <property type="match status" value="1"/>
</dbReference>
<evidence type="ECO:0000313" key="3">
    <source>
        <dbReference type="EMBL" id="OBZ65021.1"/>
    </source>
</evidence>
<accession>A0A1C7LJT3</accession>
<dbReference type="Proteomes" id="UP000092993">
    <property type="component" value="Unassembled WGS sequence"/>
</dbReference>
<protein>
    <recommendedName>
        <fullName evidence="2">BTB domain-containing protein</fullName>
    </recommendedName>
</protein>
<keyword evidence="4" id="KW-1185">Reference proteome</keyword>
<dbReference type="OrthoDB" id="2746456at2759"/>
<dbReference type="PROSITE" id="PS50097">
    <property type="entry name" value="BTB"/>
    <property type="match status" value="1"/>
</dbReference>
<name>A0A1C7LJT3_GRIFR</name>